<dbReference type="Proteomes" id="UP001292094">
    <property type="component" value="Unassembled WGS sequence"/>
</dbReference>
<dbReference type="AlphaFoldDB" id="A0AAE1UHG1"/>
<comment type="caution">
    <text evidence="1">The sequence shown here is derived from an EMBL/GenBank/DDBJ whole genome shotgun (WGS) entry which is preliminary data.</text>
</comment>
<dbReference type="EMBL" id="JAWZYT010000409">
    <property type="protein sequence ID" value="KAK4323852.1"/>
    <property type="molecule type" value="Genomic_DNA"/>
</dbReference>
<proteinExistence type="predicted"/>
<keyword evidence="2" id="KW-1185">Reference proteome</keyword>
<protein>
    <submittedName>
        <fullName evidence="1">Uncharacterized protein</fullName>
    </submittedName>
</protein>
<reference evidence="1" key="1">
    <citation type="submission" date="2023-11" db="EMBL/GenBank/DDBJ databases">
        <title>Genome assemblies of two species of porcelain crab, Petrolisthes cinctipes and Petrolisthes manimaculis (Anomura: Porcellanidae).</title>
        <authorList>
            <person name="Angst P."/>
        </authorList>
    </citation>
    <scope>NUCLEOTIDE SEQUENCE</scope>
    <source>
        <strain evidence="1">PB745_02</strain>
        <tissue evidence="1">Gill</tissue>
    </source>
</reference>
<evidence type="ECO:0000313" key="1">
    <source>
        <dbReference type="EMBL" id="KAK4323852.1"/>
    </source>
</evidence>
<name>A0AAE1UHG1_9EUCA</name>
<gene>
    <name evidence="1" type="ORF">Pmani_005491</name>
</gene>
<evidence type="ECO:0000313" key="2">
    <source>
        <dbReference type="Proteomes" id="UP001292094"/>
    </source>
</evidence>
<accession>A0AAE1UHG1</accession>
<sequence length="73" mass="8043">MSHCLTERRDVGSERERLTASASQRLCDSVSVTTHRACSLFSYRKDVERSIISKAVVTDCVTEAGGTSKTAYK</sequence>
<organism evidence="1 2">
    <name type="scientific">Petrolisthes manimaculis</name>
    <dbReference type="NCBI Taxonomy" id="1843537"/>
    <lineage>
        <taxon>Eukaryota</taxon>
        <taxon>Metazoa</taxon>
        <taxon>Ecdysozoa</taxon>
        <taxon>Arthropoda</taxon>
        <taxon>Crustacea</taxon>
        <taxon>Multicrustacea</taxon>
        <taxon>Malacostraca</taxon>
        <taxon>Eumalacostraca</taxon>
        <taxon>Eucarida</taxon>
        <taxon>Decapoda</taxon>
        <taxon>Pleocyemata</taxon>
        <taxon>Anomura</taxon>
        <taxon>Galatheoidea</taxon>
        <taxon>Porcellanidae</taxon>
        <taxon>Petrolisthes</taxon>
    </lineage>
</organism>